<dbReference type="Gene3D" id="3.10.180.10">
    <property type="entry name" value="2,3-Dihydroxybiphenyl 1,2-Dioxygenase, domain 1"/>
    <property type="match status" value="1"/>
</dbReference>
<feature type="domain" description="Glyoxalase/fosfomycin resistance/dioxygenase" evidence="1">
    <location>
        <begin position="6"/>
        <end position="50"/>
    </location>
</feature>
<accession>I5BRX1</accession>
<protein>
    <submittedName>
        <fullName evidence="2">Putative glyoxylase/bleomycin resistance protein</fullName>
    </submittedName>
</protein>
<proteinExistence type="predicted"/>
<dbReference type="EMBL" id="AJXZ01000055">
    <property type="protein sequence ID" value="EIM72323.1"/>
    <property type="molecule type" value="Genomic_DNA"/>
</dbReference>
<dbReference type="InterPro" id="IPR004360">
    <property type="entry name" value="Glyas_Fos-R_dOase_dom"/>
</dbReference>
<dbReference type="InterPro" id="IPR029068">
    <property type="entry name" value="Glyas_Bleomycin-R_OHBP_Dase"/>
</dbReference>
<organism evidence="2 3">
    <name type="scientific">Nitratireductor aquibiodomus RA22</name>
    <dbReference type="NCBI Taxonomy" id="1189611"/>
    <lineage>
        <taxon>Bacteria</taxon>
        <taxon>Pseudomonadati</taxon>
        <taxon>Pseudomonadota</taxon>
        <taxon>Alphaproteobacteria</taxon>
        <taxon>Hyphomicrobiales</taxon>
        <taxon>Phyllobacteriaceae</taxon>
        <taxon>Nitratireductor</taxon>
    </lineage>
</organism>
<dbReference type="Proteomes" id="UP000004622">
    <property type="component" value="Unassembled WGS sequence"/>
</dbReference>
<name>I5BRX1_9HYPH</name>
<dbReference type="AlphaFoldDB" id="I5BRX1"/>
<comment type="caution">
    <text evidence="2">The sequence shown here is derived from an EMBL/GenBank/DDBJ whole genome shotgun (WGS) entry which is preliminary data.</text>
</comment>
<evidence type="ECO:0000313" key="3">
    <source>
        <dbReference type="Proteomes" id="UP000004622"/>
    </source>
</evidence>
<dbReference type="SUPFAM" id="SSF54593">
    <property type="entry name" value="Glyoxalase/Bleomycin resistance protein/Dihydroxybiphenyl dioxygenase"/>
    <property type="match status" value="1"/>
</dbReference>
<evidence type="ECO:0000259" key="1">
    <source>
        <dbReference type="Pfam" id="PF00903"/>
    </source>
</evidence>
<sequence length="97" mass="10790">MSRYIALTTLVVRDYDEAIAWYRGKLGFHLLEDTVLSAEKRWVVMAPDAGAPARCFWRRLRETDSRPALAIRQAGACSSSCIRMISGAITTPCGRLA</sequence>
<dbReference type="PANTHER" id="PTHR36437">
    <property type="entry name" value="GLYOXALASE/BLEOMYCIN RESISTANCE PROTEIN/DIOXYGENASE"/>
    <property type="match status" value="1"/>
</dbReference>
<dbReference type="Pfam" id="PF00903">
    <property type="entry name" value="Glyoxalase"/>
    <property type="match status" value="1"/>
</dbReference>
<gene>
    <name evidence="2" type="ORF">A33O_19971</name>
</gene>
<evidence type="ECO:0000313" key="2">
    <source>
        <dbReference type="EMBL" id="EIM72323.1"/>
    </source>
</evidence>
<reference evidence="2 3" key="1">
    <citation type="journal article" date="2012" name="J. Bacteriol.">
        <title>Genome Sequence of Nitratireductor aquibiodomus Strain RA22.</title>
        <authorList>
            <person name="Singh A."/>
            <person name="Jangir P.K."/>
            <person name="Kumari C."/>
            <person name="Sharma R."/>
        </authorList>
    </citation>
    <scope>NUCLEOTIDE SEQUENCE [LARGE SCALE GENOMIC DNA]</scope>
    <source>
        <strain evidence="2 3">RA22</strain>
    </source>
</reference>
<dbReference type="PANTHER" id="PTHR36437:SF2">
    <property type="entry name" value="GLYOXALASE_BLEOMYCIN RESISTANCE PROTEIN_DIOXYGENASE"/>
    <property type="match status" value="1"/>
</dbReference>